<sequence length="182" mass="19844">MTFRKLIYLTVLAVSFTASEAMDICAYTSRLCGGSFGCCTDIPVNTCCWWEQKSGYGWSVRFKNTGPNWFGSSYGGRCAVSTGGVGSNLPDNTCLSVFDAPNYLNWASANWRRDFPNGASAAPRSDEGGCRMPDVLGYTDSDGNQRMYKVPVERFDEALGAIEAEDYSALGEFEEVTSTVSD</sequence>
<dbReference type="AlphaFoldDB" id="A8NQW3"/>
<dbReference type="EMBL" id="AACS02000008">
    <property type="protein sequence ID" value="EAU86129.1"/>
    <property type="molecule type" value="Genomic_DNA"/>
</dbReference>
<feature type="signal peptide" evidence="1">
    <location>
        <begin position="1"/>
        <end position="21"/>
    </location>
</feature>
<dbReference type="KEGG" id="cci:CC1G_03340"/>
<evidence type="ECO:0000256" key="1">
    <source>
        <dbReference type="SAM" id="SignalP"/>
    </source>
</evidence>
<gene>
    <name evidence="2" type="ORF">CC1G_03340</name>
</gene>
<name>A8NQW3_COPC7</name>
<dbReference type="InParanoid" id="A8NQW3"/>
<dbReference type="GeneID" id="6012090"/>
<reference evidence="2 3" key="1">
    <citation type="journal article" date="2010" name="Proc. Natl. Acad. Sci. U.S.A.">
        <title>Insights into evolution of multicellular fungi from the assembled chromosomes of the mushroom Coprinopsis cinerea (Coprinus cinereus).</title>
        <authorList>
            <person name="Stajich J.E."/>
            <person name="Wilke S.K."/>
            <person name="Ahren D."/>
            <person name="Au C.H."/>
            <person name="Birren B.W."/>
            <person name="Borodovsky M."/>
            <person name="Burns C."/>
            <person name="Canback B."/>
            <person name="Casselton L.A."/>
            <person name="Cheng C.K."/>
            <person name="Deng J."/>
            <person name="Dietrich F.S."/>
            <person name="Fargo D.C."/>
            <person name="Farman M.L."/>
            <person name="Gathman A.C."/>
            <person name="Goldberg J."/>
            <person name="Guigo R."/>
            <person name="Hoegger P.J."/>
            <person name="Hooker J.B."/>
            <person name="Huggins A."/>
            <person name="James T.Y."/>
            <person name="Kamada T."/>
            <person name="Kilaru S."/>
            <person name="Kodira C."/>
            <person name="Kues U."/>
            <person name="Kupfer D."/>
            <person name="Kwan H.S."/>
            <person name="Lomsadze A."/>
            <person name="Li W."/>
            <person name="Lilly W.W."/>
            <person name="Ma L.J."/>
            <person name="Mackey A.J."/>
            <person name="Manning G."/>
            <person name="Martin F."/>
            <person name="Muraguchi H."/>
            <person name="Natvig D.O."/>
            <person name="Palmerini H."/>
            <person name="Ramesh M.A."/>
            <person name="Rehmeyer C.J."/>
            <person name="Roe B.A."/>
            <person name="Shenoy N."/>
            <person name="Stanke M."/>
            <person name="Ter-Hovhannisyan V."/>
            <person name="Tunlid A."/>
            <person name="Velagapudi R."/>
            <person name="Vision T.J."/>
            <person name="Zeng Q."/>
            <person name="Zolan M.E."/>
            <person name="Pukkila P.J."/>
        </authorList>
    </citation>
    <scope>NUCLEOTIDE SEQUENCE [LARGE SCALE GENOMIC DNA]</scope>
    <source>
        <strain evidence="3">Okayama-7 / 130 / ATCC MYA-4618 / FGSC 9003</strain>
    </source>
</reference>
<keyword evidence="1" id="KW-0732">Signal</keyword>
<evidence type="ECO:0000313" key="3">
    <source>
        <dbReference type="Proteomes" id="UP000001861"/>
    </source>
</evidence>
<dbReference type="Proteomes" id="UP000001861">
    <property type="component" value="Unassembled WGS sequence"/>
</dbReference>
<dbReference type="OMA" id="TICTSVF"/>
<accession>A8NQW3</accession>
<dbReference type="OrthoDB" id="2961306at2759"/>
<proteinExistence type="predicted"/>
<keyword evidence="3" id="KW-1185">Reference proteome</keyword>
<evidence type="ECO:0000313" key="2">
    <source>
        <dbReference type="EMBL" id="EAU86129.1"/>
    </source>
</evidence>
<comment type="caution">
    <text evidence="2">The sequence shown here is derived from an EMBL/GenBank/DDBJ whole genome shotgun (WGS) entry which is preliminary data.</text>
</comment>
<dbReference type="RefSeq" id="XP_001835558.1">
    <property type="nucleotide sequence ID" value="XM_001835506.2"/>
</dbReference>
<organism evidence="2 3">
    <name type="scientific">Coprinopsis cinerea (strain Okayama-7 / 130 / ATCC MYA-4618 / FGSC 9003)</name>
    <name type="common">Inky cap fungus</name>
    <name type="synonym">Hormographiella aspergillata</name>
    <dbReference type="NCBI Taxonomy" id="240176"/>
    <lineage>
        <taxon>Eukaryota</taxon>
        <taxon>Fungi</taxon>
        <taxon>Dikarya</taxon>
        <taxon>Basidiomycota</taxon>
        <taxon>Agaricomycotina</taxon>
        <taxon>Agaricomycetes</taxon>
        <taxon>Agaricomycetidae</taxon>
        <taxon>Agaricales</taxon>
        <taxon>Agaricineae</taxon>
        <taxon>Psathyrellaceae</taxon>
        <taxon>Coprinopsis</taxon>
    </lineage>
</organism>
<protein>
    <submittedName>
        <fullName evidence="2">Uncharacterized protein</fullName>
    </submittedName>
</protein>
<feature type="chain" id="PRO_5002724772" evidence="1">
    <location>
        <begin position="22"/>
        <end position="182"/>
    </location>
</feature>
<dbReference type="VEuPathDB" id="FungiDB:CC1G_03340"/>